<dbReference type="InterPro" id="IPR001789">
    <property type="entry name" value="Sig_transdc_resp-reg_receiver"/>
</dbReference>
<dbReference type="GO" id="GO:0000160">
    <property type="term" value="P:phosphorelay signal transduction system"/>
    <property type="evidence" value="ECO:0007669"/>
    <property type="project" value="InterPro"/>
</dbReference>
<dbReference type="SMART" id="SM00448">
    <property type="entry name" value="REC"/>
    <property type="match status" value="1"/>
</dbReference>
<dbReference type="PROSITE" id="PS50110">
    <property type="entry name" value="RESPONSE_REGULATORY"/>
    <property type="match status" value="1"/>
</dbReference>
<evidence type="ECO:0000313" key="3">
    <source>
        <dbReference type="EMBL" id="BCD97287.1"/>
    </source>
</evidence>
<comment type="caution">
    <text evidence="1">Lacks conserved residue(s) required for the propagation of feature annotation.</text>
</comment>
<keyword evidence="4" id="KW-1185">Reference proteome</keyword>
<dbReference type="InterPro" id="IPR011006">
    <property type="entry name" value="CheY-like_superfamily"/>
</dbReference>
<feature type="domain" description="Response regulatory" evidence="2">
    <location>
        <begin position="6"/>
        <end position="121"/>
    </location>
</feature>
<dbReference type="Gene3D" id="3.40.50.2300">
    <property type="match status" value="1"/>
</dbReference>
<accession>A0AAN1WGR1</accession>
<dbReference type="Proteomes" id="UP001320119">
    <property type="component" value="Chromosome"/>
</dbReference>
<gene>
    <name evidence="3" type="ORF">MARGE09_P1488</name>
</gene>
<name>A0AAN1WGR1_9GAMM</name>
<dbReference type="CDD" id="cd00156">
    <property type="entry name" value="REC"/>
    <property type="match status" value="1"/>
</dbReference>
<protein>
    <recommendedName>
        <fullName evidence="2">Response regulatory domain-containing protein</fullName>
    </recommendedName>
</protein>
<dbReference type="AlphaFoldDB" id="A0AAN1WGR1"/>
<dbReference type="Pfam" id="PF00072">
    <property type="entry name" value="Response_reg"/>
    <property type="match status" value="1"/>
</dbReference>
<proteinExistence type="predicted"/>
<organism evidence="3 4">
    <name type="scientific">Marinagarivorans cellulosilyticus</name>
    <dbReference type="NCBI Taxonomy" id="2721545"/>
    <lineage>
        <taxon>Bacteria</taxon>
        <taxon>Pseudomonadati</taxon>
        <taxon>Pseudomonadota</taxon>
        <taxon>Gammaproteobacteria</taxon>
        <taxon>Cellvibrionales</taxon>
        <taxon>Cellvibrionaceae</taxon>
        <taxon>Marinagarivorans</taxon>
    </lineage>
</organism>
<dbReference type="SUPFAM" id="SSF52172">
    <property type="entry name" value="CheY-like"/>
    <property type="match status" value="1"/>
</dbReference>
<reference evidence="3 4" key="1">
    <citation type="journal article" date="2022" name="IScience">
        <title>An ultrasensitive nanofiber-based assay for enzymatic hydrolysis and deep-sea microbial degradation of cellulose.</title>
        <authorList>
            <person name="Tsudome M."/>
            <person name="Tachioka M."/>
            <person name="Miyazaki M."/>
            <person name="Uchimura K."/>
            <person name="Tsuda M."/>
            <person name="Takaki Y."/>
            <person name="Deguchi S."/>
        </authorList>
    </citation>
    <scope>NUCLEOTIDE SEQUENCE [LARGE SCALE GENOMIC DNA]</scope>
    <source>
        <strain evidence="3 4">GE09</strain>
    </source>
</reference>
<sequence length="364" mass="41253">MLGLPNILLIDNNPISEKLLEKTFEGAASLQIVSNVQQASEAIICDDIDLILINADLYSVNAATTCAWLKGDPNSNPIKLIVLTQQLDNQKELKYYEAGADEVIHLSNNQALIKHKVMRHTVSHLANNDLYKASNILNTFFENTYNSDSLSHCMSECLVALQAMELKAALHVCDHPELTCSSFGYVTDYEKALMSYTECLESSTDSARFTHGDDTMSILIQNLPNRHHPFYKSLINWVEKIFNALSQKAKNLLTPSASESHPPQDEINIPQTQTGAQRLHYFLEKALNDMEHSCEQGINRSIGRIDEFGTWPSLSPLQKRHIFKLKDNLLQLKETLMTNCLEIESRYLQFVTERRAKTRLNLGW</sequence>
<evidence type="ECO:0000313" key="4">
    <source>
        <dbReference type="Proteomes" id="UP001320119"/>
    </source>
</evidence>
<evidence type="ECO:0000259" key="2">
    <source>
        <dbReference type="PROSITE" id="PS50110"/>
    </source>
</evidence>
<dbReference type="KEGG" id="marq:MARGE09_P1488"/>
<dbReference type="EMBL" id="AP023086">
    <property type="protein sequence ID" value="BCD97287.1"/>
    <property type="molecule type" value="Genomic_DNA"/>
</dbReference>
<evidence type="ECO:0000256" key="1">
    <source>
        <dbReference type="PROSITE-ProRule" id="PRU00169"/>
    </source>
</evidence>